<dbReference type="GO" id="GO:0005737">
    <property type="term" value="C:cytoplasm"/>
    <property type="evidence" value="ECO:0007669"/>
    <property type="project" value="UniProtKB-ARBA"/>
</dbReference>
<dbReference type="VEuPathDB" id="ToxoDB:EAH_00063770"/>
<evidence type="ECO:0000256" key="1">
    <source>
        <dbReference type="ARBA" id="ARBA00022737"/>
    </source>
</evidence>
<sequence length="331" mass="34426">MSSKEEAFYAINSLNGKHVWEGCSRPMEVRFAESRAQRQQMLSASMGMNAGGRVGGAVNMRAGLGPAGGSMMNMRMTPGVSGAAAAAAGSSSNSNPRAAGPWKEYFSAEGRPYYHNELTGITTWERPVEFMQAPPPVPPAAAAGYASHMNSFATMQHTAQQTPADDAAAGGRDQSGPPGSNIFVFHVPNEWSSADLLNSFSQFGVIISARVAIDRQTGRNKGYGFVSYDSPEAAAAAVAAMNGFLAGGKRLKVTIKKGEEQHALRASPGAFNAQSGPGSLGAAQQQTAARDQQWGTPAAGYAVQTAGSSYAPTGGFPAAGAPPQQQRFAPY</sequence>
<name>U6GQP5_EIMAC</name>
<dbReference type="EMBL" id="HG671893">
    <property type="protein sequence ID" value="CDI81907.1"/>
    <property type="molecule type" value="Genomic_DNA"/>
</dbReference>
<dbReference type="InterPro" id="IPR052462">
    <property type="entry name" value="SLIRP/GR-RBP-like"/>
</dbReference>
<evidence type="ECO:0000256" key="2">
    <source>
        <dbReference type="ARBA" id="ARBA00022884"/>
    </source>
</evidence>
<evidence type="ECO:0000313" key="8">
    <source>
        <dbReference type="Proteomes" id="UP000018050"/>
    </source>
</evidence>
<dbReference type="GO" id="GO:0003729">
    <property type="term" value="F:mRNA binding"/>
    <property type="evidence" value="ECO:0007669"/>
    <property type="project" value="UniProtKB-ARBA"/>
</dbReference>
<dbReference type="GeneID" id="25274447"/>
<dbReference type="CDD" id="cd00201">
    <property type="entry name" value="WW"/>
    <property type="match status" value="1"/>
</dbReference>
<feature type="compositionally biased region" description="Low complexity" evidence="4">
    <location>
        <begin position="282"/>
        <end position="293"/>
    </location>
</feature>
<dbReference type="FunFam" id="3.30.70.330:FF:000383">
    <property type="entry name" value="Sex lethal, isoform D"/>
    <property type="match status" value="1"/>
</dbReference>
<reference evidence="7" key="2">
    <citation type="submission" date="2013-10" db="EMBL/GenBank/DDBJ databases">
        <authorList>
            <person name="Aslett M."/>
        </authorList>
    </citation>
    <scope>NUCLEOTIDE SEQUENCE</scope>
    <source>
        <strain evidence="7">Houghton</strain>
    </source>
</reference>
<dbReference type="CDD" id="cd12362">
    <property type="entry name" value="RRM3_CELF1-6"/>
    <property type="match status" value="1"/>
</dbReference>
<keyword evidence="1" id="KW-0677">Repeat</keyword>
<reference evidence="7" key="1">
    <citation type="submission" date="2013-10" db="EMBL/GenBank/DDBJ databases">
        <title>Genomic analysis of the causative agents of coccidiosis in chickens.</title>
        <authorList>
            <person name="Reid A.J."/>
            <person name="Blake D."/>
            <person name="Billington K."/>
            <person name="Browne H."/>
            <person name="Dunn M."/>
            <person name="Hung S."/>
            <person name="Kawahara F."/>
            <person name="Miranda-Saavedra D."/>
            <person name="Mourier T."/>
            <person name="Nagra H."/>
            <person name="Otto T.D."/>
            <person name="Rawlings N."/>
            <person name="Sanchez A."/>
            <person name="Sanders M."/>
            <person name="Subramaniam C."/>
            <person name="Tay Y."/>
            <person name="Dear P."/>
            <person name="Doerig C."/>
            <person name="Gruber A."/>
            <person name="Parkinson J."/>
            <person name="Shirley M."/>
            <person name="Wan K.L."/>
            <person name="Berriman M."/>
            <person name="Tomley F."/>
            <person name="Pain A."/>
        </authorList>
    </citation>
    <scope>NUCLEOTIDE SEQUENCE</scope>
    <source>
        <strain evidence="7">Houghton</strain>
    </source>
</reference>
<dbReference type="PANTHER" id="PTHR48027">
    <property type="entry name" value="HETEROGENEOUS NUCLEAR RIBONUCLEOPROTEIN 87F-RELATED"/>
    <property type="match status" value="1"/>
</dbReference>
<dbReference type="SMART" id="SM00456">
    <property type="entry name" value="WW"/>
    <property type="match status" value="1"/>
</dbReference>
<keyword evidence="2 3" id="KW-0694">RNA-binding</keyword>
<feature type="region of interest" description="Disordered" evidence="4">
    <location>
        <begin position="312"/>
        <end position="331"/>
    </location>
</feature>
<dbReference type="SUPFAM" id="SSF54928">
    <property type="entry name" value="RNA-binding domain, RBD"/>
    <property type="match status" value="2"/>
</dbReference>
<dbReference type="OrthoDB" id="347939at2759"/>
<dbReference type="OMA" id="FPCHPAP"/>
<gene>
    <name evidence="7" type="ORF">EAH_00063770</name>
</gene>
<dbReference type="InterPro" id="IPR000504">
    <property type="entry name" value="RRM_dom"/>
</dbReference>
<dbReference type="InterPro" id="IPR036020">
    <property type="entry name" value="WW_dom_sf"/>
</dbReference>
<evidence type="ECO:0000259" key="6">
    <source>
        <dbReference type="PROSITE" id="PS50102"/>
    </source>
</evidence>
<dbReference type="InterPro" id="IPR001202">
    <property type="entry name" value="WW_dom"/>
</dbReference>
<dbReference type="InterPro" id="IPR012677">
    <property type="entry name" value="Nucleotide-bd_a/b_plait_sf"/>
</dbReference>
<evidence type="ECO:0000259" key="5">
    <source>
        <dbReference type="PROSITE" id="PS50020"/>
    </source>
</evidence>
<dbReference type="Proteomes" id="UP000018050">
    <property type="component" value="Unassembled WGS sequence"/>
</dbReference>
<dbReference type="GO" id="GO:0009967">
    <property type="term" value="P:positive regulation of signal transduction"/>
    <property type="evidence" value="ECO:0007669"/>
    <property type="project" value="UniProtKB-ARBA"/>
</dbReference>
<dbReference type="GO" id="GO:0010629">
    <property type="term" value="P:negative regulation of gene expression"/>
    <property type="evidence" value="ECO:0007669"/>
    <property type="project" value="UniProtKB-ARBA"/>
</dbReference>
<dbReference type="SMART" id="SM00360">
    <property type="entry name" value="RRM"/>
    <property type="match status" value="1"/>
</dbReference>
<protein>
    <submittedName>
        <fullName evidence="7">CUGBP Elav-like family member 1, related</fullName>
    </submittedName>
</protein>
<dbReference type="AlphaFoldDB" id="U6GQP5"/>
<dbReference type="Gene3D" id="2.20.70.10">
    <property type="match status" value="1"/>
</dbReference>
<feature type="domain" description="RRM" evidence="6">
    <location>
        <begin position="180"/>
        <end position="258"/>
    </location>
</feature>
<dbReference type="RefSeq" id="XP_013248527.1">
    <property type="nucleotide sequence ID" value="XM_013393073.1"/>
</dbReference>
<dbReference type="PROSITE" id="PS50102">
    <property type="entry name" value="RRM"/>
    <property type="match status" value="1"/>
</dbReference>
<accession>U6GQP5</accession>
<dbReference type="InterPro" id="IPR035979">
    <property type="entry name" value="RBD_domain_sf"/>
</dbReference>
<dbReference type="SUPFAM" id="SSF51045">
    <property type="entry name" value="WW domain"/>
    <property type="match status" value="1"/>
</dbReference>
<feature type="domain" description="WW" evidence="5">
    <location>
        <begin position="96"/>
        <end position="129"/>
    </location>
</feature>
<keyword evidence="8" id="KW-1185">Reference proteome</keyword>
<feature type="region of interest" description="Disordered" evidence="4">
    <location>
        <begin position="268"/>
        <end position="297"/>
    </location>
</feature>
<organism evidence="7 8">
    <name type="scientific">Eimeria acervulina</name>
    <name type="common">Coccidian parasite</name>
    <dbReference type="NCBI Taxonomy" id="5801"/>
    <lineage>
        <taxon>Eukaryota</taxon>
        <taxon>Sar</taxon>
        <taxon>Alveolata</taxon>
        <taxon>Apicomplexa</taxon>
        <taxon>Conoidasida</taxon>
        <taxon>Coccidia</taxon>
        <taxon>Eucoccidiorida</taxon>
        <taxon>Eimeriorina</taxon>
        <taxon>Eimeriidae</taxon>
        <taxon>Eimeria</taxon>
    </lineage>
</organism>
<dbReference type="Pfam" id="PF00076">
    <property type="entry name" value="RRM_1"/>
    <property type="match status" value="1"/>
</dbReference>
<proteinExistence type="predicted"/>
<dbReference type="PROSITE" id="PS01159">
    <property type="entry name" value="WW_DOMAIN_1"/>
    <property type="match status" value="1"/>
</dbReference>
<evidence type="ECO:0000256" key="4">
    <source>
        <dbReference type="SAM" id="MobiDB-lite"/>
    </source>
</evidence>
<evidence type="ECO:0000256" key="3">
    <source>
        <dbReference type="PROSITE-ProRule" id="PRU00176"/>
    </source>
</evidence>
<dbReference type="Gene3D" id="3.30.70.330">
    <property type="match status" value="1"/>
</dbReference>
<evidence type="ECO:0000313" key="7">
    <source>
        <dbReference type="EMBL" id="CDI81907.1"/>
    </source>
</evidence>
<dbReference type="PROSITE" id="PS50020">
    <property type="entry name" value="WW_DOMAIN_2"/>
    <property type="match status" value="1"/>
</dbReference>
<dbReference type="Pfam" id="PF00397">
    <property type="entry name" value="WW"/>
    <property type="match status" value="1"/>
</dbReference>